<dbReference type="EMBL" id="GISG01270041">
    <property type="protein sequence ID" value="MBA4676094.1"/>
    <property type="molecule type" value="Transcribed_RNA"/>
</dbReference>
<sequence length="175" mass="19754">MATLSGDMTSLQKWKVTQTPLPKRDVNSGRRNSPLSLSPHITWLLSPTRLHIPLTPLGFLTGGKKEIVITALWREGIMIEGIKEKDHFQTEDRQRRLAFLVPGTDSMVVIMAVDTREGIGLVVDKGIALVELVAGLRSGSMTCLMRPTEVQVQRMRKILLLRWKLYWLLRTVGMP</sequence>
<accession>A0A7C9AU42</accession>
<reference evidence="1" key="1">
    <citation type="journal article" date="2013" name="J. Plant Res.">
        <title>Effect of fungi and light on seed germination of three Opuntia species from semiarid lands of central Mexico.</title>
        <authorList>
            <person name="Delgado-Sanchez P."/>
            <person name="Jimenez-Bremont J.F."/>
            <person name="Guerrero-Gonzalez Mde L."/>
            <person name="Flores J."/>
        </authorList>
    </citation>
    <scope>NUCLEOTIDE SEQUENCE</scope>
    <source>
        <tissue evidence="1">Cladode</tissue>
    </source>
</reference>
<organism evidence="1">
    <name type="scientific">Opuntia streptacantha</name>
    <name type="common">Prickly pear cactus</name>
    <name type="synonym">Opuntia cardona</name>
    <dbReference type="NCBI Taxonomy" id="393608"/>
    <lineage>
        <taxon>Eukaryota</taxon>
        <taxon>Viridiplantae</taxon>
        <taxon>Streptophyta</taxon>
        <taxon>Embryophyta</taxon>
        <taxon>Tracheophyta</taxon>
        <taxon>Spermatophyta</taxon>
        <taxon>Magnoliopsida</taxon>
        <taxon>eudicotyledons</taxon>
        <taxon>Gunneridae</taxon>
        <taxon>Pentapetalae</taxon>
        <taxon>Caryophyllales</taxon>
        <taxon>Cactineae</taxon>
        <taxon>Cactaceae</taxon>
        <taxon>Opuntioideae</taxon>
        <taxon>Opuntia</taxon>
    </lineage>
</organism>
<name>A0A7C9AU42_OPUST</name>
<protein>
    <submittedName>
        <fullName evidence="1">Uncharacterized protein</fullName>
    </submittedName>
</protein>
<reference evidence="1" key="2">
    <citation type="submission" date="2020-07" db="EMBL/GenBank/DDBJ databases">
        <authorList>
            <person name="Vera ALvarez R."/>
            <person name="Arias-Moreno D.M."/>
            <person name="Jimenez-Jacinto V."/>
            <person name="Jimenez-Bremont J.F."/>
            <person name="Swaminathan K."/>
            <person name="Moose S.P."/>
            <person name="Guerrero-Gonzalez M.L."/>
            <person name="Marino-Ramirez L."/>
            <person name="Landsman D."/>
            <person name="Rodriguez-Kessler M."/>
            <person name="Delgado-Sanchez P."/>
        </authorList>
    </citation>
    <scope>NUCLEOTIDE SEQUENCE</scope>
    <source>
        <tissue evidence="1">Cladode</tissue>
    </source>
</reference>
<proteinExistence type="predicted"/>
<evidence type="ECO:0000313" key="1">
    <source>
        <dbReference type="EMBL" id="MBA4676094.1"/>
    </source>
</evidence>
<dbReference type="AlphaFoldDB" id="A0A7C9AU42"/>